<dbReference type="PANTHER" id="PTHR43433:SF5">
    <property type="entry name" value="AB HYDROLASE-1 DOMAIN-CONTAINING PROTEIN"/>
    <property type="match status" value="1"/>
</dbReference>
<dbReference type="GO" id="GO:0003824">
    <property type="term" value="F:catalytic activity"/>
    <property type="evidence" value="ECO:0007669"/>
    <property type="project" value="UniProtKB-ARBA"/>
</dbReference>
<reference evidence="2 3" key="1">
    <citation type="submission" date="2018-03" db="EMBL/GenBank/DDBJ databases">
        <title>Genomic Encyclopedia of Archaeal and Bacterial Type Strains, Phase II (KMG-II): from individual species to whole genera.</title>
        <authorList>
            <person name="Goeker M."/>
        </authorList>
    </citation>
    <scope>NUCLEOTIDE SEQUENCE [LARGE SCALE GENOMIC DNA]</scope>
    <source>
        <strain evidence="2 3">DSM 45211</strain>
    </source>
</reference>
<dbReference type="InterPro" id="IPR029058">
    <property type="entry name" value="AB_hydrolase_fold"/>
</dbReference>
<sequence length="285" mass="30373">MSDTTRPPDRSAQHDQRLVTVNGVRLLVREAGSGEPLVLVHGGLDDHRVWEPVEQELAGSFRVITYDRRGHSGSENGPEPGLRSDDEDDLAELIQSLGLAPANVVANSFGASIALGLAARRPELIATLCVHEPPLLDLAADDPAVADVRRSLQAIRERIERGDAEGAVHDFIDNVALGPGAWETMSPEEHAETVAAAGTFAEELRDPGWASLDPAALDPTRFSLLLTRGDESPVFFTTITMRLADTVGAAAPHILPGAGHLPHLTHPADYASTVARFVPARTTGP</sequence>
<organism evidence="2 3">
    <name type="scientific">Haloactinopolyspora alba</name>
    <dbReference type="NCBI Taxonomy" id="648780"/>
    <lineage>
        <taxon>Bacteria</taxon>
        <taxon>Bacillati</taxon>
        <taxon>Actinomycetota</taxon>
        <taxon>Actinomycetes</taxon>
        <taxon>Jiangellales</taxon>
        <taxon>Jiangellaceae</taxon>
        <taxon>Haloactinopolyspora</taxon>
    </lineage>
</organism>
<evidence type="ECO:0000259" key="1">
    <source>
        <dbReference type="Pfam" id="PF12697"/>
    </source>
</evidence>
<name>A0A2P8E569_9ACTN</name>
<accession>A0A2P8E569</accession>
<dbReference type="EMBL" id="PYGE01000005">
    <property type="protein sequence ID" value="PSL04616.1"/>
    <property type="molecule type" value="Genomic_DNA"/>
</dbReference>
<dbReference type="InterPro" id="IPR050471">
    <property type="entry name" value="AB_hydrolase"/>
</dbReference>
<comment type="caution">
    <text evidence="2">The sequence shown here is derived from an EMBL/GenBank/DDBJ whole genome shotgun (WGS) entry which is preliminary data.</text>
</comment>
<protein>
    <submittedName>
        <fullName evidence="2">Pimeloyl-ACP methyl ester carboxylesterase</fullName>
    </submittedName>
</protein>
<gene>
    <name evidence="2" type="ORF">CLV30_10581</name>
</gene>
<dbReference type="RefSeq" id="WP_106536823.1">
    <property type="nucleotide sequence ID" value="NZ_RZHB01000010.1"/>
</dbReference>
<evidence type="ECO:0000313" key="2">
    <source>
        <dbReference type="EMBL" id="PSL04616.1"/>
    </source>
</evidence>
<dbReference type="Gene3D" id="3.40.50.1820">
    <property type="entry name" value="alpha/beta hydrolase"/>
    <property type="match status" value="1"/>
</dbReference>
<dbReference type="AlphaFoldDB" id="A0A2P8E569"/>
<dbReference type="InterPro" id="IPR000073">
    <property type="entry name" value="AB_hydrolase_1"/>
</dbReference>
<keyword evidence="3" id="KW-1185">Reference proteome</keyword>
<feature type="domain" description="AB hydrolase-1" evidence="1">
    <location>
        <begin position="37"/>
        <end position="272"/>
    </location>
</feature>
<evidence type="ECO:0000313" key="3">
    <source>
        <dbReference type="Proteomes" id="UP000243528"/>
    </source>
</evidence>
<dbReference type="Proteomes" id="UP000243528">
    <property type="component" value="Unassembled WGS sequence"/>
</dbReference>
<dbReference type="SUPFAM" id="SSF53474">
    <property type="entry name" value="alpha/beta-Hydrolases"/>
    <property type="match status" value="1"/>
</dbReference>
<dbReference type="OrthoDB" id="3210164at2"/>
<dbReference type="PANTHER" id="PTHR43433">
    <property type="entry name" value="HYDROLASE, ALPHA/BETA FOLD FAMILY PROTEIN"/>
    <property type="match status" value="1"/>
</dbReference>
<proteinExistence type="predicted"/>
<dbReference type="Pfam" id="PF12697">
    <property type="entry name" value="Abhydrolase_6"/>
    <property type="match status" value="1"/>
</dbReference>